<dbReference type="PIRSF" id="PIRSF036594">
    <property type="entry name" value="MoaC_MogA"/>
    <property type="match status" value="1"/>
</dbReference>
<dbReference type="PANTHER" id="PTHR43764:SF1">
    <property type="entry name" value="MOLYBDOPTERIN MOLYBDOTRANSFERASE"/>
    <property type="match status" value="1"/>
</dbReference>
<feature type="domain" description="MoaB/Mog" evidence="4">
    <location>
        <begin position="150"/>
        <end position="293"/>
    </location>
</feature>
<reference evidence="6" key="1">
    <citation type="journal article" date="2019" name="Int. J. Syst. Evol. Microbiol.">
        <title>The Global Catalogue of Microorganisms (GCM) 10K type strain sequencing project: providing services to taxonomists for standard genome sequencing and annotation.</title>
        <authorList>
            <consortium name="The Broad Institute Genomics Platform"/>
            <consortium name="The Broad Institute Genome Sequencing Center for Infectious Disease"/>
            <person name="Wu L."/>
            <person name="Ma J."/>
        </authorList>
    </citation>
    <scope>NUCLEOTIDE SEQUENCE [LARGE SCALE GENOMIC DNA]</scope>
    <source>
        <strain evidence="6">JCM 17630</strain>
    </source>
</reference>
<dbReference type="Proteomes" id="UP001501496">
    <property type="component" value="Unassembled WGS sequence"/>
</dbReference>
<keyword evidence="6" id="KW-1185">Reference proteome</keyword>
<dbReference type="Pfam" id="PF00994">
    <property type="entry name" value="MoCF_biosynth"/>
    <property type="match status" value="1"/>
</dbReference>
<dbReference type="SUPFAM" id="SSF53218">
    <property type="entry name" value="Molybdenum cofactor biosynthesis proteins"/>
    <property type="match status" value="1"/>
</dbReference>
<dbReference type="NCBIfam" id="TIGR00581">
    <property type="entry name" value="moaC"/>
    <property type="match status" value="1"/>
</dbReference>
<dbReference type="InterPro" id="IPR002820">
    <property type="entry name" value="Mopterin_CF_biosynth-C_dom"/>
</dbReference>
<dbReference type="SUPFAM" id="SSF55040">
    <property type="entry name" value="Molybdenum cofactor biosynthesis protein C, MoaC"/>
    <property type="match status" value="1"/>
</dbReference>
<evidence type="ECO:0000313" key="5">
    <source>
        <dbReference type="EMBL" id="GAA4230938.1"/>
    </source>
</evidence>
<dbReference type="NCBIfam" id="TIGR00177">
    <property type="entry name" value="molyb_syn"/>
    <property type="match status" value="1"/>
</dbReference>
<comment type="function">
    <text evidence="3">Catalyzes the conversion of (8S)-3',8-cyclo-7,8-dihydroguanosine 5'-triphosphate to cyclic pyranopterin monophosphate (cPMP).</text>
</comment>
<dbReference type="SMART" id="SM00852">
    <property type="entry name" value="MoCF_biosynth"/>
    <property type="match status" value="1"/>
</dbReference>
<evidence type="ECO:0000256" key="2">
    <source>
        <dbReference type="ARBA" id="ARBA00023150"/>
    </source>
</evidence>
<organism evidence="5 6">
    <name type="scientific">Postechiella marina</name>
    <dbReference type="NCBI Taxonomy" id="943941"/>
    <lineage>
        <taxon>Bacteria</taxon>
        <taxon>Pseudomonadati</taxon>
        <taxon>Bacteroidota</taxon>
        <taxon>Flavobacteriia</taxon>
        <taxon>Flavobacteriales</taxon>
        <taxon>Flavobacteriaceae</taxon>
        <taxon>Postechiella</taxon>
    </lineage>
</organism>
<keyword evidence="2" id="KW-0501">Molybdenum cofactor biosynthesis</keyword>
<dbReference type="RefSeq" id="WP_344786100.1">
    <property type="nucleotide sequence ID" value="NZ_BAABCA010000001.1"/>
</dbReference>
<dbReference type="CDD" id="cd00886">
    <property type="entry name" value="MogA_MoaB"/>
    <property type="match status" value="1"/>
</dbReference>
<dbReference type="Pfam" id="PF01967">
    <property type="entry name" value="MoaC"/>
    <property type="match status" value="1"/>
</dbReference>
<evidence type="ECO:0000256" key="1">
    <source>
        <dbReference type="ARBA" id="ARBA00005046"/>
    </source>
</evidence>
<dbReference type="InterPro" id="IPR023045">
    <property type="entry name" value="MoaC"/>
</dbReference>
<gene>
    <name evidence="5" type="primary">moaCB</name>
    <name evidence="5" type="ORF">GCM10022291_02230</name>
</gene>
<dbReference type="InterPro" id="IPR012247">
    <property type="entry name" value="MoaC_MogA"/>
</dbReference>
<comment type="caution">
    <text evidence="5">The sequence shown here is derived from an EMBL/GenBank/DDBJ whole genome shotgun (WGS) entry which is preliminary data.</text>
</comment>
<dbReference type="InterPro" id="IPR001453">
    <property type="entry name" value="MoaB/Mog_dom"/>
</dbReference>
<dbReference type="PANTHER" id="PTHR43764">
    <property type="entry name" value="MOLYBDENUM COFACTOR BIOSYNTHESIS"/>
    <property type="match status" value="1"/>
</dbReference>
<dbReference type="EMBL" id="BAABCA010000001">
    <property type="protein sequence ID" value="GAA4230938.1"/>
    <property type="molecule type" value="Genomic_DNA"/>
</dbReference>
<evidence type="ECO:0000313" key="6">
    <source>
        <dbReference type="Proteomes" id="UP001501496"/>
    </source>
</evidence>
<name>A0ABP8C0H3_9FLAO</name>
<evidence type="ECO:0000259" key="4">
    <source>
        <dbReference type="SMART" id="SM00852"/>
    </source>
</evidence>
<evidence type="ECO:0000256" key="3">
    <source>
        <dbReference type="ARBA" id="ARBA00055087"/>
    </source>
</evidence>
<dbReference type="Gene3D" id="3.40.980.10">
    <property type="entry name" value="MoaB/Mog-like domain"/>
    <property type="match status" value="1"/>
</dbReference>
<dbReference type="InterPro" id="IPR036522">
    <property type="entry name" value="MoaC_sf"/>
</dbReference>
<dbReference type="InterPro" id="IPR051920">
    <property type="entry name" value="MPT_Adenylyltrnsfr/MoaC-Rel"/>
</dbReference>
<dbReference type="Gene3D" id="3.30.70.640">
    <property type="entry name" value="Molybdopterin cofactor biosynthesis C (MoaC) domain"/>
    <property type="match status" value="1"/>
</dbReference>
<comment type="pathway">
    <text evidence="1">Cofactor biosynthesis; molybdopterin biosynthesis.</text>
</comment>
<protein>
    <submittedName>
        <fullName evidence="5">Bifunctional molybdenum cofactor biosynthesis protein MoaC/MoaB</fullName>
    </submittedName>
</protein>
<dbReference type="InterPro" id="IPR036425">
    <property type="entry name" value="MoaB/Mog-like_dom_sf"/>
</dbReference>
<sequence length="303" mass="32839">MVDITHKATTLRTAIAQAVVKVSKPETITAIKNDTVPKGNVFAMSKAAGLLGVKRTPDILPDCHPLPIEFTGVEYKVDDLEITVLFTVKTIYKTGVEVEAMHGASVVALNMYDMLKPIDKGIEIHAIKLLKKKGGKSDFKDSFRKDLTAAVVVCSDTISAGYKEDKAGKAIINKLESCDVKIAEYVIIPDEAEIIQQKVKAYQEQGMDIVIYTGGTGLSGRDVTPEALLPLLERRIPGIEEAIRSYGQERMPFAMLSRSVAGTIGDTLVLALPGSTNGAKESMDAIFPAVLHSFRILKGARHD</sequence>
<accession>A0ABP8C0H3</accession>
<proteinExistence type="predicted"/>
<dbReference type="NCBIfam" id="NF002947">
    <property type="entry name" value="PRK03604.1"/>
    <property type="match status" value="1"/>
</dbReference>